<gene>
    <name evidence="4" type="ORF">A3A43_00500</name>
</gene>
<evidence type="ECO:0000256" key="2">
    <source>
        <dbReference type="PROSITE-ProRule" id="PRU00169"/>
    </source>
</evidence>
<feature type="domain" description="Response regulatory" evidence="3">
    <location>
        <begin position="5"/>
        <end position="122"/>
    </location>
</feature>
<dbReference type="InterPro" id="IPR050595">
    <property type="entry name" value="Bact_response_regulator"/>
</dbReference>
<feature type="modified residue" description="4-aspartylphosphate" evidence="2">
    <location>
        <position position="54"/>
    </location>
</feature>
<organism evidence="4 5">
    <name type="scientific">Candidatus Liptonbacteria bacterium RIFCSPLOWO2_01_FULL_56_20</name>
    <dbReference type="NCBI Taxonomy" id="1798652"/>
    <lineage>
        <taxon>Bacteria</taxon>
        <taxon>Candidatus Liptoniibacteriota</taxon>
    </lineage>
</organism>
<dbReference type="EMBL" id="MHLC01000021">
    <property type="protein sequence ID" value="OGZ01107.1"/>
    <property type="molecule type" value="Genomic_DNA"/>
</dbReference>
<dbReference type="InterPro" id="IPR001789">
    <property type="entry name" value="Sig_transdc_resp-reg_receiver"/>
</dbReference>
<dbReference type="PROSITE" id="PS50110">
    <property type="entry name" value="RESPONSE_REGULATORY"/>
    <property type="match status" value="1"/>
</dbReference>
<reference evidence="4 5" key="1">
    <citation type="journal article" date="2016" name="Nat. Commun.">
        <title>Thousands of microbial genomes shed light on interconnected biogeochemical processes in an aquifer system.</title>
        <authorList>
            <person name="Anantharaman K."/>
            <person name="Brown C.T."/>
            <person name="Hug L.A."/>
            <person name="Sharon I."/>
            <person name="Castelle C.J."/>
            <person name="Probst A.J."/>
            <person name="Thomas B.C."/>
            <person name="Singh A."/>
            <person name="Wilkins M.J."/>
            <person name="Karaoz U."/>
            <person name="Brodie E.L."/>
            <person name="Williams K.H."/>
            <person name="Hubbard S.S."/>
            <person name="Banfield J.F."/>
        </authorList>
    </citation>
    <scope>NUCLEOTIDE SEQUENCE [LARGE SCALE GENOMIC DNA]</scope>
</reference>
<dbReference type="GO" id="GO:0000160">
    <property type="term" value="P:phosphorelay signal transduction system"/>
    <property type="evidence" value="ECO:0007669"/>
    <property type="project" value="InterPro"/>
</dbReference>
<evidence type="ECO:0000313" key="5">
    <source>
        <dbReference type="Proteomes" id="UP000178495"/>
    </source>
</evidence>
<name>A0A1G2CIN4_9BACT</name>
<dbReference type="PANTHER" id="PTHR44591:SF3">
    <property type="entry name" value="RESPONSE REGULATORY DOMAIN-CONTAINING PROTEIN"/>
    <property type="match status" value="1"/>
</dbReference>
<dbReference type="Proteomes" id="UP000178495">
    <property type="component" value="Unassembled WGS sequence"/>
</dbReference>
<evidence type="ECO:0000259" key="3">
    <source>
        <dbReference type="PROSITE" id="PS50110"/>
    </source>
</evidence>
<proteinExistence type="predicted"/>
<protein>
    <recommendedName>
        <fullName evidence="3">Response regulatory domain-containing protein</fullName>
    </recommendedName>
</protein>
<keyword evidence="1 2" id="KW-0597">Phosphoprotein</keyword>
<dbReference type="AlphaFoldDB" id="A0A1G2CIN4"/>
<dbReference type="PANTHER" id="PTHR44591">
    <property type="entry name" value="STRESS RESPONSE REGULATOR PROTEIN 1"/>
    <property type="match status" value="1"/>
</dbReference>
<sequence>MDSQTILIIEDDRFLSSILKGRLEKEGYTVLQAFDGEEGLAALRNTKPDLILLDLIMPKVSGFEVLETIANDPELSRIPVVIASNLGQDSDIERAKNFGVVEYYVKVRTSLDELSQRVKNIILQAKKVPVPEEGK</sequence>
<dbReference type="Pfam" id="PF00072">
    <property type="entry name" value="Response_reg"/>
    <property type="match status" value="1"/>
</dbReference>
<dbReference type="Gene3D" id="3.40.50.2300">
    <property type="match status" value="1"/>
</dbReference>
<dbReference type="CDD" id="cd17574">
    <property type="entry name" value="REC_OmpR"/>
    <property type="match status" value="1"/>
</dbReference>
<dbReference type="SUPFAM" id="SSF52172">
    <property type="entry name" value="CheY-like"/>
    <property type="match status" value="1"/>
</dbReference>
<evidence type="ECO:0000256" key="1">
    <source>
        <dbReference type="ARBA" id="ARBA00022553"/>
    </source>
</evidence>
<comment type="caution">
    <text evidence="4">The sequence shown here is derived from an EMBL/GenBank/DDBJ whole genome shotgun (WGS) entry which is preliminary data.</text>
</comment>
<dbReference type="InterPro" id="IPR011006">
    <property type="entry name" value="CheY-like_superfamily"/>
</dbReference>
<accession>A0A1G2CIN4</accession>
<dbReference type="SMART" id="SM00448">
    <property type="entry name" value="REC"/>
    <property type="match status" value="1"/>
</dbReference>
<dbReference type="STRING" id="1798652.A3A43_00500"/>
<evidence type="ECO:0000313" key="4">
    <source>
        <dbReference type="EMBL" id="OGZ01107.1"/>
    </source>
</evidence>